<reference evidence="1 2" key="1">
    <citation type="submission" date="2024-01" db="EMBL/GenBank/DDBJ databases">
        <title>Genome assemblies of Stephania.</title>
        <authorList>
            <person name="Yang L."/>
        </authorList>
    </citation>
    <scope>NUCLEOTIDE SEQUENCE [LARGE SCALE GENOMIC DNA]</scope>
    <source>
        <strain evidence="1">QJT</strain>
        <tissue evidence="1">Leaf</tissue>
    </source>
</reference>
<dbReference type="AlphaFoldDB" id="A0AAP0JPH2"/>
<dbReference type="EMBL" id="JBBNAE010000003">
    <property type="protein sequence ID" value="KAK9137356.1"/>
    <property type="molecule type" value="Genomic_DNA"/>
</dbReference>
<protein>
    <submittedName>
        <fullName evidence="1">Uncharacterized protein</fullName>
    </submittedName>
</protein>
<gene>
    <name evidence="1" type="ORF">Sjap_007950</name>
</gene>
<evidence type="ECO:0000313" key="2">
    <source>
        <dbReference type="Proteomes" id="UP001417504"/>
    </source>
</evidence>
<organism evidence="1 2">
    <name type="scientific">Stephania japonica</name>
    <dbReference type="NCBI Taxonomy" id="461633"/>
    <lineage>
        <taxon>Eukaryota</taxon>
        <taxon>Viridiplantae</taxon>
        <taxon>Streptophyta</taxon>
        <taxon>Embryophyta</taxon>
        <taxon>Tracheophyta</taxon>
        <taxon>Spermatophyta</taxon>
        <taxon>Magnoliopsida</taxon>
        <taxon>Ranunculales</taxon>
        <taxon>Menispermaceae</taxon>
        <taxon>Menispermoideae</taxon>
        <taxon>Cissampelideae</taxon>
        <taxon>Stephania</taxon>
    </lineage>
</organism>
<evidence type="ECO:0000313" key="1">
    <source>
        <dbReference type="EMBL" id="KAK9137356.1"/>
    </source>
</evidence>
<sequence length="51" mass="5566">MTASERYASRKGVSPMAVLVVVQYAQSILYNSSAQSPLASSNHFFRPSSMI</sequence>
<accession>A0AAP0JPH2</accession>
<dbReference type="Proteomes" id="UP001417504">
    <property type="component" value="Unassembled WGS sequence"/>
</dbReference>
<name>A0AAP0JPH2_9MAGN</name>
<comment type="caution">
    <text evidence="1">The sequence shown here is derived from an EMBL/GenBank/DDBJ whole genome shotgun (WGS) entry which is preliminary data.</text>
</comment>
<keyword evidence="2" id="KW-1185">Reference proteome</keyword>
<proteinExistence type="predicted"/>